<reference evidence="10" key="2">
    <citation type="submission" date="2020-08" db="EMBL/GenBank/DDBJ databases">
        <title>The Agave Microbiome: Exploring the role of microbial communities in plant adaptations to desert environments.</title>
        <authorList>
            <person name="Partida-Martinez L.P."/>
        </authorList>
    </citation>
    <scope>NUCLEOTIDE SEQUENCE [LARGE SCALE GENOMIC DNA]</scope>
    <source>
        <strain evidence="10">AT2.8</strain>
    </source>
</reference>
<protein>
    <submittedName>
        <fullName evidence="9">Multiple sugar transport system permease protein/putative aldouronate transport system permease protein</fullName>
    </submittedName>
</protein>
<keyword evidence="2 7" id="KW-0813">Transport</keyword>
<dbReference type="AlphaFoldDB" id="A0A852TLN0"/>
<accession>A0A852TLN0</accession>
<keyword evidence="9" id="KW-0762">Sugar transport</keyword>
<evidence type="ECO:0000256" key="5">
    <source>
        <dbReference type="ARBA" id="ARBA00022989"/>
    </source>
</evidence>
<dbReference type="PROSITE" id="PS50928">
    <property type="entry name" value="ABC_TM1"/>
    <property type="match status" value="1"/>
</dbReference>
<feature type="transmembrane region" description="Helical" evidence="7">
    <location>
        <begin position="142"/>
        <end position="162"/>
    </location>
</feature>
<dbReference type="CDD" id="cd06261">
    <property type="entry name" value="TM_PBP2"/>
    <property type="match status" value="1"/>
</dbReference>
<gene>
    <name evidence="9" type="ORF">F4694_004805</name>
</gene>
<feature type="transmembrane region" description="Helical" evidence="7">
    <location>
        <begin position="257"/>
        <end position="277"/>
    </location>
</feature>
<evidence type="ECO:0000313" key="10">
    <source>
        <dbReference type="Proteomes" id="UP000548423"/>
    </source>
</evidence>
<comment type="similarity">
    <text evidence="7">Belongs to the binding-protein-dependent transport system permease family.</text>
</comment>
<feature type="transmembrane region" description="Helical" evidence="7">
    <location>
        <begin position="110"/>
        <end position="130"/>
    </location>
</feature>
<dbReference type="PANTHER" id="PTHR43744:SF9">
    <property type="entry name" value="POLYGALACTURONAN_RHAMNOGALACTURONAN TRANSPORT SYSTEM PERMEASE PROTEIN YTCP"/>
    <property type="match status" value="1"/>
</dbReference>
<dbReference type="InterPro" id="IPR035906">
    <property type="entry name" value="MetI-like_sf"/>
</dbReference>
<dbReference type="Gene3D" id="1.10.3720.10">
    <property type="entry name" value="MetI-like"/>
    <property type="match status" value="1"/>
</dbReference>
<keyword evidence="5 7" id="KW-1133">Transmembrane helix</keyword>
<evidence type="ECO:0000256" key="4">
    <source>
        <dbReference type="ARBA" id="ARBA00022692"/>
    </source>
</evidence>
<dbReference type="EMBL" id="JACCBX010000011">
    <property type="protein sequence ID" value="NYE07964.1"/>
    <property type="molecule type" value="Genomic_DNA"/>
</dbReference>
<evidence type="ECO:0000259" key="8">
    <source>
        <dbReference type="PROSITE" id="PS50928"/>
    </source>
</evidence>
<feature type="transmembrane region" description="Helical" evidence="7">
    <location>
        <begin position="183"/>
        <end position="205"/>
    </location>
</feature>
<dbReference type="InterPro" id="IPR000515">
    <property type="entry name" value="MetI-like"/>
</dbReference>
<dbReference type="Pfam" id="PF00528">
    <property type="entry name" value="BPD_transp_1"/>
    <property type="match status" value="1"/>
</dbReference>
<comment type="subcellular location">
    <subcellularLocation>
        <location evidence="1 7">Cell membrane</location>
        <topology evidence="1 7">Multi-pass membrane protein</topology>
    </subcellularLocation>
</comment>
<feature type="domain" description="ABC transmembrane type-1" evidence="8">
    <location>
        <begin position="75"/>
        <end position="277"/>
    </location>
</feature>
<evidence type="ECO:0000256" key="2">
    <source>
        <dbReference type="ARBA" id="ARBA00022448"/>
    </source>
</evidence>
<evidence type="ECO:0000256" key="1">
    <source>
        <dbReference type="ARBA" id="ARBA00004651"/>
    </source>
</evidence>
<proteinExistence type="inferred from homology"/>
<comment type="caution">
    <text evidence="9">The sequence shown here is derived from an EMBL/GenBank/DDBJ whole genome shotgun (WGS) entry which is preliminary data.</text>
</comment>
<name>A0A852TLN0_9BACI</name>
<organism evidence="9 10">
    <name type="scientific">Neobacillus niacini</name>
    <dbReference type="NCBI Taxonomy" id="86668"/>
    <lineage>
        <taxon>Bacteria</taxon>
        <taxon>Bacillati</taxon>
        <taxon>Bacillota</taxon>
        <taxon>Bacilli</taxon>
        <taxon>Bacillales</taxon>
        <taxon>Bacillaceae</taxon>
        <taxon>Neobacillus</taxon>
    </lineage>
</organism>
<feature type="transmembrane region" description="Helical" evidence="7">
    <location>
        <begin position="70"/>
        <end position="98"/>
    </location>
</feature>
<reference evidence="10" key="1">
    <citation type="submission" date="2020-07" db="EMBL/GenBank/DDBJ databases">
        <authorList>
            <person name="Partida-Martinez L."/>
            <person name="Huntemann M."/>
            <person name="Clum A."/>
            <person name="Wang J."/>
            <person name="Palaniappan K."/>
            <person name="Ritter S."/>
            <person name="Chen I.-M."/>
            <person name="Stamatis D."/>
            <person name="Reddy T."/>
            <person name="O'Malley R."/>
            <person name="Daum C."/>
            <person name="Shapiro N."/>
            <person name="Ivanova N."/>
            <person name="Kyrpides N."/>
            <person name="Woyke T."/>
        </authorList>
    </citation>
    <scope>NUCLEOTIDE SEQUENCE [LARGE SCALE GENOMIC DNA]</scope>
    <source>
        <strain evidence="10">AT2.8</strain>
    </source>
</reference>
<dbReference type="GO" id="GO:0005886">
    <property type="term" value="C:plasma membrane"/>
    <property type="evidence" value="ECO:0007669"/>
    <property type="project" value="UniProtKB-SubCell"/>
</dbReference>
<evidence type="ECO:0000256" key="6">
    <source>
        <dbReference type="ARBA" id="ARBA00023136"/>
    </source>
</evidence>
<dbReference type="SUPFAM" id="SSF161098">
    <property type="entry name" value="MetI-like"/>
    <property type="match status" value="1"/>
</dbReference>
<keyword evidence="4 7" id="KW-0812">Transmembrane</keyword>
<keyword evidence="6 7" id="KW-0472">Membrane</keyword>
<evidence type="ECO:0000313" key="9">
    <source>
        <dbReference type="EMBL" id="NYE07964.1"/>
    </source>
</evidence>
<evidence type="ECO:0000256" key="7">
    <source>
        <dbReference type="RuleBase" id="RU363032"/>
    </source>
</evidence>
<dbReference type="PANTHER" id="PTHR43744">
    <property type="entry name" value="ABC TRANSPORTER PERMEASE PROTEIN MG189-RELATED-RELATED"/>
    <property type="match status" value="1"/>
</dbReference>
<evidence type="ECO:0000256" key="3">
    <source>
        <dbReference type="ARBA" id="ARBA00022475"/>
    </source>
</evidence>
<sequence length="292" mass="32775">MKYSTSFRSKIFDICNVLFLASLALTMLLPLISVFAKSFSGSNAIAKGEVFFWPVEFTLINYEYVFHDASIWRAFLVSLVVTVGGTFINLLATTSLAYPLSRPEYKGKKIILFMVLFTMIFSAPLIPSYLVVKNFGMVDTLWALIIPSMISAFNFFVMRSFFLNIPSTLIDAARIDGLGELGILFRIVLPLSKPVLATIGIFYGVSHWNSYQTALYYLNDPKLYPLQVKLRQMIVNDEMSVESNSVYSTIALNSPEGIQMATVVIATLPILLLYPFLQKHFVKGTMIGSIKE</sequence>
<keyword evidence="3" id="KW-1003">Cell membrane</keyword>
<dbReference type="Proteomes" id="UP000548423">
    <property type="component" value="Unassembled WGS sequence"/>
</dbReference>
<dbReference type="GO" id="GO:0055085">
    <property type="term" value="P:transmembrane transport"/>
    <property type="evidence" value="ECO:0007669"/>
    <property type="project" value="InterPro"/>
</dbReference>